<keyword evidence="2" id="KW-1003">Cell membrane</keyword>
<feature type="transmembrane region" description="Helical" evidence="6">
    <location>
        <begin position="159"/>
        <end position="188"/>
    </location>
</feature>
<comment type="subcellular location">
    <subcellularLocation>
        <location evidence="1">Cell membrane</location>
        <topology evidence="1">Multi-pass membrane protein</topology>
    </subcellularLocation>
</comment>
<keyword evidence="4 6" id="KW-1133">Transmembrane helix</keyword>
<organism evidence="7 8">
    <name type="scientific">Bacillus daqingensis</name>
    <dbReference type="NCBI Taxonomy" id="872396"/>
    <lineage>
        <taxon>Bacteria</taxon>
        <taxon>Bacillati</taxon>
        <taxon>Bacillota</taxon>
        <taxon>Bacilli</taxon>
        <taxon>Bacillales</taxon>
        <taxon>Bacillaceae</taxon>
        <taxon>Bacillus</taxon>
    </lineage>
</organism>
<dbReference type="InterPro" id="IPR050833">
    <property type="entry name" value="Poly_Biosynth_Transport"/>
</dbReference>
<accession>A0ABV9NSJ7</accession>
<comment type="caution">
    <text evidence="7">The sequence shown here is derived from an EMBL/GenBank/DDBJ whole genome shotgun (WGS) entry which is preliminary data.</text>
</comment>
<feature type="transmembrane region" description="Helical" evidence="6">
    <location>
        <begin position="7"/>
        <end position="26"/>
    </location>
</feature>
<feature type="transmembrane region" description="Helical" evidence="6">
    <location>
        <begin position="309"/>
        <end position="331"/>
    </location>
</feature>
<dbReference type="EMBL" id="JBHSGK010000002">
    <property type="protein sequence ID" value="MFC4735151.1"/>
    <property type="molecule type" value="Genomic_DNA"/>
</dbReference>
<evidence type="ECO:0000256" key="4">
    <source>
        <dbReference type="ARBA" id="ARBA00022989"/>
    </source>
</evidence>
<sequence>MRTKKSIYNLLVAIIGHVGIVIANFFSRKIFIDHLGIEYLGVYSLFNNIIAVLSLAELGIGIALIYCMYEPLEKNQINLLKALMEFYKKIYISIGLFILLLGLCLMPFVQFIVSEEIPNIEIIFLLSVVNSTITYFLAYKRSILIADQKSYIVNFYHYVFMLITIMVQIIGIIIYPSLIVFLAISAIFKVIENILILRKANNIYPFIINTKGCRLSKEYKANIFKHMKGLAYHKVGSTVSHSSDNIILSIYTTISLVGIYSNYLLITNTLKTIVGQGFQSITASVGNYITTKKENEQIKLFNNILFSNAWIFGISSLILFFTFNLFIEMWIGENYLLNKYLVAIIVINFYLIGYRKAVITFKNAHGLFWQDRYKSIVEALFNILISIILVQYFGLLGILIGTFISNLFISYWIEAYVLYKYGFKVSVINYYFQSLRYIIDLLVIFVAILVILNLMNLTNFSLVVQFISNILITLIIVTFFILLFYKNDNRFKFFLNIIVKTLKLLTNKIKRRA</sequence>
<feature type="transmembrane region" description="Helical" evidence="6">
    <location>
        <begin position="462"/>
        <end position="485"/>
    </location>
</feature>
<name>A0ABV9NSJ7_9BACI</name>
<dbReference type="PANTHER" id="PTHR30250">
    <property type="entry name" value="PST FAMILY PREDICTED COLANIC ACID TRANSPORTER"/>
    <property type="match status" value="1"/>
</dbReference>
<feature type="transmembrane region" description="Helical" evidence="6">
    <location>
        <begin position="90"/>
        <end position="113"/>
    </location>
</feature>
<dbReference type="Proteomes" id="UP001595896">
    <property type="component" value="Unassembled WGS sequence"/>
</dbReference>
<evidence type="ECO:0000256" key="2">
    <source>
        <dbReference type="ARBA" id="ARBA00022475"/>
    </source>
</evidence>
<feature type="transmembrane region" description="Helical" evidence="6">
    <location>
        <begin position="246"/>
        <end position="266"/>
    </location>
</feature>
<feature type="transmembrane region" description="Helical" evidence="6">
    <location>
        <begin position="437"/>
        <end position="456"/>
    </location>
</feature>
<evidence type="ECO:0000256" key="6">
    <source>
        <dbReference type="SAM" id="Phobius"/>
    </source>
</evidence>
<keyword evidence="5 6" id="KW-0472">Membrane</keyword>
<keyword evidence="8" id="KW-1185">Reference proteome</keyword>
<feature type="transmembrane region" description="Helical" evidence="6">
    <location>
        <begin position="337"/>
        <end position="354"/>
    </location>
</feature>
<dbReference type="PANTHER" id="PTHR30250:SF26">
    <property type="entry name" value="PSMA PROTEIN"/>
    <property type="match status" value="1"/>
</dbReference>
<protein>
    <submittedName>
        <fullName evidence="7">Lipopolysaccharide biosynthesis protein</fullName>
    </submittedName>
</protein>
<evidence type="ECO:0000313" key="8">
    <source>
        <dbReference type="Proteomes" id="UP001595896"/>
    </source>
</evidence>
<dbReference type="RefSeq" id="WP_377907783.1">
    <property type="nucleotide sequence ID" value="NZ_JBHSGK010000002.1"/>
</dbReference>
<feature type="transmembrane region" description="Helical" evidence="6">
    <location>
        <begin position="46"/>
        <end position="69"/>
    </location>
</feature>
<evidence type="ECO:0000256" key="1">
    <source>
        <dbReference type="ARBA" id="ARBA00004651"/>
    </source>
</evidence>
<evidence type="ECO:0000313" key="7">
    <source>
        <dbReference type="EMBL" id="MFC4735151.1"/>
    </source>
</evidence>
<evidence type="ECO:0000256" key="5">
    <source>
        <dbReference type="ARBA" id="ARBA00023136"/>
    </source>
</evidence>
<feature type="transmembrane region" description="Helical" evidence="6">
    <location>
        <begin position="119"/>
        <end position="138"/>
    </location>
</feature>
<gene>
    <name evidence="7" type="ORF">ACFO4L_01015</name>
</gene>
<keyword evidence="3 6" id="KW-0812">Transmembrane</keyword>
<reference evidence="8" key="1">
    <citation type="journal article" date="2019" name="Int. J. Syst. Evol. Microbiol.">
        <title>The Global Catalogue of Microorganisms (GCM) 10K type strain sequencing project: providing services to taxonomists for standard genome sequencing and annotation.</title>
        <authorList>
            <consortium name="The Broad Institute Genomics Platform"/>
            <consortium name="The Broad Institute Genome Sequencing Center for Infectious Disease"/>
            <person name="Wu L."/>
            <person name="Ma J."/>
        </authorList>
    </citation>
    <scope>NUCLEOTIDE SEQUENCE [LARGE SCALE GENOMIC DNA]</scope>
    <source>
        <strain evidence="8">JCM 12165</strain>
    </source>
</reference>
<feature type="transmembrane region" description="Helical" evidence="6">
    <location>
        <begin position="398"/>
        <end position="417"/>
    </location>
</feature>
<proteinExistence type="predicted"/>
<evidence type="ECO:0000256" key="3">
    <source>
        <dbReference type="ARBA" id="ARBA00022692"/>
    </source>
</evidence>